<dbReference type="InterPro" id="IPR015422">
    <property type="entry name" value="PyrdxlP-dep_Trfase_small"/>
</dbReference>
<dbReference type="PANTHER" id="PTHR31973:SF187">
    <property type="entry name" value="MUTATOR TRANSPOSASE MUDRA PROTEIN"/>
    <property type="match status" value="1"/>
</dbReference>
<evidence type="ECO:0000256" key="5">
    <source>
        <dbReference type="SAM" id="MobiDB-lite"/>
    </source>
</evidence>
<evidence type="ECO:0000256" key="1">
    <source>
        <dbReference type="ARBA" id="ARBA00022723"/>
    </source>
</evidence>
<dbReference type="Pfam" id="PF10551">
    <property type="entry name" value="MULE"/>
    <property type="match status" value="1"/>
</dbReference>
<name>A0AAV9C3T8_ACOCL</name>
<accession>A0AAV9C3T8</accession>
<dbReference type="Pfam" id="PF04434">
    <property type="entry name" value="SWIM"/>
    <property type="match status" value="1"/>
</dbReference>
<feature type="region of interest" description="Disordered" evidence="5">
    <location>
        <begin position="139"/>
        <end position="195"/>
    </location>
</feature>
<keyword evidence="8" id="KW-1185">Reference proteome</keyword>
<dbReference type="GO" id="GO:0008270">
    <property type="term" value="F:zinc ion binding"/>
    <property type="evidence" value="ECO:0007669"/>
    <property type="project" value="UniProtKB-KW"/>
</dbReference>
<reference evidence="7" key="2">
    <citation type="submission" date="2023-06" db="EMBL/GenBank/DDBJ databases">
        <authorList>
            <person name="Ma L."/>
            <person name="Liu K.-W."/>
            <person name="Li Z."/>
            <person name="Hsiao Y.-Y."/>
            <person name="Qi Y."/>
            <person name="Fu T."/>
            <person name="Tang G."/>
            <person name="Zhang D."/>
            <person name="Sun W.-H."/>
            <person name="Liu D.-K."/>
            <person name="Li Y."/>
            <person name="Chen G.-Z."/>
            <person name="Liu X.-D."/>
            <person name="Liao X.-Y."/>
            <person name="Jiang Y.-T."/>
            <person name="Yu X."/>
            <person name="Hao Y."/>
            <person name="Huang J."/>
            <person name="Zhao X.-W."/>
            <person name="Ke S."/>
            <person name="Chen Y.-Y."/>
            <person name="Wu W.-L."/>
            <person name="Hsu J.-L."/>
            <person name="Lin Y.-F."/>
            <person name="Huang M.-D."/>
            <person name="Li C.-Y."/>
            <person name="Huang L."/>
            <person name="Wang Z.-W."/>
            <person name="Zhao X."/>
            <person name="Zhong W.-Y."/>
            <person name="Peng D.-H."/>
            <person name="Ahmad S."/>
            <person name="Lan S."/>
            <person name="Zhang J.-S."/>
            <person name="Tsai W.-C."/>
            <person name="Van De Peer Y."/>
            <person name="Liu Z.-J."/>
        </authorList>
    </citation>
    <scope>NUCLEOTIDE SEQUENCE</scope>
    <source>
        <strain evidence="7">CP</strain>
        <tissue evidence="7">Leaves</tissue>
    </source>
</reference>
<dbReference type="InterPro" id="IPR004332">
    <property type="entry name" value="Transposase_MuDR"/>
</dbReference>
<evidence type="ECO:0000259" key="6">
    <source>
        <dbReference type="PROSITE" id="PS50966"/>
    </source>
</evidence>
<dbReference type="Gene3D" id="3.90.1150.10">
    <property type="entry name" value="Aspartate Aminotransferase, domain 1"/>
    <property type="match status" value="1"/>
</dbReference>
<dbReference type="InterPro" id="IPR006564">
    <property type="entry name" value="Znf_PMZ"/>
</dbReference>
<dbReference type="SMART" id="SM00575">
    <property type="entry name" value="ZnF_PMZ"/>
    <property type="match status" value="1"/>
</dbReference>
<dbReference type="Pfam" id="PF03108">
    <property type="entry name" value="DBD_Tnp_Mut"/>
    <property type="match status" value="1"/>
</dbReference>
<organism evidence="7 8">
    <name type="scientific">Acorus calamus</name>
    <name type="common">Sweet flag</name>
    <dbReference type="NCBI Taxonomy" id="4465"/>
    <lineage>
        <taxon>Eukaryota</taxon>
        <taxon>Viridiplantae</taxon>
        <taxon>Streptophyta</taxon>
        <taxon>Embryophyta</taxon>
        <taxon>Tracheophyta</taxon>
        <taxon>Spermatophyta</taxon>
        <taxon>Magnoliopsida</taxon>
        <taxon>Liliopsida</taxon>
        <taxon>Acoraceae</taxon>
        <taxon>Acorus</taxon>
    </lineage>
</organism>
<dbReference type="PANTHER" id="PTHR31973">
    <property type="entry name" value="POLYPROTEIN, PUTATIVE-RELATED"/>
    <property type="match status" value="1"/>
</dbReference>
<evidence type="ECO:0000256" key="4">
    <source>
        <dbReference type="PROSITE-ProRule" id="PRU00325"/>
    </source>
</evidence>
<feature type="region of interest" description="Disordered" evidence="5">
    <location>
        <begin position="702"/>
        <end position="735"/>
    </location>
</feature>
<dbReference type="InterPro" id="IPR007527">
    <property type="entry name" value="Znf_SWIM"/>
</dbReference>
<dbReference type="PROSITE" id="PS50966">
    <property type="entry name" value="ZF_SWIM"/>
    <property type="match status" value="1"/>
</dbReference>
<reference evidence="7" key="1">
    <citation type="journal article" date="2023" name="Nat. Commun.">
        <title>Diploid and tetraploid genomes of Acorus and the evolution of monocots.</title>
        <authorList>
            <person name="Ma L."/>
            <person name="Liu K.W."/>
            <person name="Li Z."/>
            <person name="Hsiao Y.Y."/>
            <person name="Qi Y."/>
            <person name="Fu T."/>
            <person name="Tang G.D."/>
            <person name="Zhang D."/>
            <person name="Sun W.H."/>
            <person name="Liu D.K."/>
            <person name="Li Y."/>
            <person name="Chen G.Z."/>
            <person name="Liu X.D."/>
            <person name="Liao X.Y."/>
            <person name="Jiang Y.T."/>
            <person name="Yu X."/>
            <person name="Hao Y."/>
            <person name="Huang J."/>
            <person name="Zhao X.W."/>
            <person name="Ke S."/>
            <person name="Chen Y.Y."/>
            <person name="Wu W.L."/>
            <person name="Hsu J.L."/>
            <person name="Lin Y.F."/>
            <person name="Huang M.D."/>
            <person name="Li C.Y."/>
            <person name="Huang L."/>
            <person name="Wang Z.W."/>
            <person name="Zhao X."/>
            <person name="Zhong W.Y."/>
            <person name="Peng D.H."/>
            <person name="Ahmad S."/>
            <person name="Lan S."/>
            <person name="Zhang J.S."/>
            <person name="Tsai W.C."/>
            <person name="Van de Peer Y."/>
            <person name="Liu Z.J."/>
        </authorList>
    </citation>
    <scope>NUCLEOTIDE SEQUENCE</scope>
    <source>
        <strain evidence="7">CP</strain>
    </source>
</reference>
<gene>
    <name evidence="7" type="ORF">QJS10_CPB21g01322</name>
</gene>
<keyword evidence="2 4" id="KW-0863">Zinc-finger</keyword>
<feature type="domain" description="SWIM-type" evidence="6">
    <location>
        <begin position="584"/>
        <end position="618"/>
    </location>
</feature>
<feature type="region of interest" description="Disordered" evidence="5">
    <location>
        <begin position="749"/>
        <end position="769"/>
    </location>
</feature>
<evidence type="ECO:0000256" key="3">
    <source>
        <dbReference type="ARBA" id="ARBA00022833"/>
    </source>
</evidence>
<feature type="region of interest" description="Disordered" evidence="5">
    <location>
        <begin position="657"/>
        <end position="689"/>
    </location>
</feature>
<evidence type="ECO:0000313" key="8">
    <source>
        <dbReference type="Proteomes" id="UP001180020"/>
    </source>
</evidence>
<dbReference type="Proteomes" id="UP001180020">
    <property type="component" value="Unassembled WGS sequence"/>
</dbReference>
<feature type="compositionally biased region" description="Basic and acidic residues" evidence="5">
    <location>
        <begin position="172"/>
        <end position="195"/>
    </location>
</feature>
<keyword evidence="3" id="KW-0862">Zinc</keyword>
<feature type="compositionally biased region" description="Basic residues" evidence="5">
    <location>
        <begin position="667"/>
        <end position="678"/>
    </location>
</feature>
<feature type="compositionally biased region" description="Acidic residues" evidence="5">
    <location>
        <begin position="147"/>
        <end position="159"/>
    </location>
</feature>
<sequence length="875" mass="99232">MVPVDPTVSVRANSLKPSKKMAITDHATTLVQASVHVIRLAAGEPDFDTPSIIAENMDEDTIYKVTFVHDGYWKPVNSVNGHKYVEGRQFTQTLDSDKTAMIDLWEDIGPWSKRSNPARQETDGVADDIQVVDELFGGQEQRQLVESGEEESESDEDFDREEHSQPLEGVPEEDKHEELLEQSDRGSVSEHEVPSEHYEGQFIEVDSERPNMSVGSGFSTVDHFRYALKQHCVINEFVIKYIKNERYRVTAQCRVRHCTWRIHASQLQDEVTFEVKTLKDIHTCTSVNKVGNEMATSGWLANKIVPILHKTPELGASKLKGDIQNAYNLTIPYSRVLKANGKALELMHGKSEESYKLIPELREELLKANLCNIVEYQLDVDNSCMRFFVCLGACRLGFLDGCRSFIDLDGCHLKGFYKGIMLSATSVDAGSYLFPPAFVVVESETGDSWRWFLEMLHEAIGDVDGLALMSDKDKAHYLEAVIDQRWSRSQYGTGAKCNYVTNNISESFNAWINKVRGLPILEMVDMIRHKMMERMDRRRSLGRKWRGKLVPKAFKYVQNLVLDIGGYIVRRSDDHRAEVVGPDITCVVRLDERTCTCREWQISGLPCVHAAAFITGVRGLDICDFVHDFHTLEKFRQSYACAMGPMPNRDEWVKINPSFSVSPPKTVRPRGRPRKNRIKNPDEQRKRRHMCTRCKEVGHHKSSCKNPIRYSQMSEGSGRGTGRGHGRRNGRGRGRVGRVSTIFSNMGGAYHSEKSSMESMDGEGSTMGGNEQTIRDTQNSWAGMNVEASGVEHQGHATLVLSSHNLQLEIHLLTSKLLGLKLIWVELVELLEEVVLWGLDHQEVVFSKHQEKEENVKQEEVEGEAYRPFSNLPRI</sequence>
<dbReference type="AlphaFoldDB" id="A0AAV9C3T8"/>
<keyword evidence="1" id="KW-0479">Metal-binding</keyword>
<comment type="caution">
    <text evidence="7">The sequence shown here is derived from an EMBL/GenBank/DDBJ whole genome shotgun (WGS) entry which is preliminary data.</text>
</comment>
<evidence type="ECO:0000256" key="2">
    <source>
        <dbReference type="ARBA" id="ARBA00022771"/>
    </source>
</evidence>
<dbReference type="InterPro" id="IPR018289">
    <property type="entry name" value="MULE_transposase_dom"/>
</dbReference>
<dbReference type="EMBL" id="JAUJYO010000021">
    <property type="protein sequence ID" value="KAK1283102.1"/>
    <property type="molecule type" value="Genomic_DNA"/>
</dbReference>
<protein>
    <recommendedName>
        <fullName evidence="6">SWIM-type domain-containing protein</fullName>
    </recommendedName>
</protein>
<feature type="region of interest" description="Disordered" evidence="5">
    <location>
        <begin position="856"/>
        <end position="875"/>
    </location>
</feature>
<evidence type="ECO:0000313" key="7">
    <source>
        <dbReference type="EMBL" id="KAK1283102.1"/>
    </source>
</evidence>
<feature type="compositionally biased region" description="Basic residues" evidence="5">
    <location>
        <begin position="722"/>
        <end position="735"/>
    </location>
</feature>
<proteinExistence type="predicted"/>